<feature type="chain" id="PRO_5003251421" description="Lipoprotein" evidence="1">
    <location>
        <begin position="22"/>
        <end position="220"/>
    </location>
</feature>
<proteinExistence type="predicted"/>
<accession>F0EWF6</accession>
<comment type="caution">
    <text evidence="2">The sequence shown here is derived from an EMBL/GenBank/DDBJ whole genome shotgun (WGS) entry which is preliminary data.</text>
</comment>
<feature type="signal peptide" evidence="1">
    <location>
        <begin position="1"/>
        <end position="21"/>
    </location>
</feature>
<organism evidence="2 3">
    <name type="scientific">Kingella denitrificans ATCC 33394</name>
    <dbReference type="NCBI Taxonomy" id="888741"/>
    <lineage>
        <taxon>Bacteria</taxon>
        <taxon>Pseudomonadati</taxon>
        <taxon>Pseudomonadota</taxon>
        <taxon>Betaproteobacteria</taxon>
        <taxon>Neisseriales</taxon>
        <taxon>Neisseriaceae</taxon>
        <taxon>Kingella</taxon>
    </lineage>
</organism>
<protein>
    <recommendedName>
        <fullName evidence="4">Lipoprotein</fullName>
    </recommendedName>
</protein>
<name>F0EWF6_9NEIS</name>
<dbReference type="STRING" id="888741.HMPREF9098_0190"/>
<dbReference type="HOGENOM" id="CLU_1254543_0_0_4"/>
<evidence type="ECO:0000313" key="2">
    <source>
        <dbReference type="EMBL" id="EGC18384.1"/>
    </source>
</evidence>
<reference evidence="2 3" key="1">
    <citation type="submission" date="2011-01" db="EMBL/GenBank/DDBJ databases">
        <authorList>
            <person name="Muzny D."/>
            <person name="Qin X."/>
            <person name="Deng J."/>
            <person name="Jiang H."/>
            <person name="Liu Y."/>
            <person name="Qu J."/>
            <person name="Song X.-Z."/>
            <person name="Zhang L."/>
            <person name="Thornton R."/>
            <person name="Coyle M."/>
            <person name="Francisco L."/>
            <person name="Jackson L."/>
            <person name="Javaid M."/>
            <person name="Korchina V."/>
            <person name="Kovar C."/>
            <person name="Mata R."/>
            <person name="Mathew T."/>
            <person name="Ngo R."/>
            <person name="Nguyen L."/>
            <person name="Nguyen N."/>
            <person name="Okwuonu G."/>
            <person name="Ongeri F."/>
            <person name="Pham C."/>
            <person name="Simmons D."/>
            <person name="Wilczek-Boney K."/>
            <person name="Hale W."/>
            <person name="Jakkamsetti A."/>
            <person name="Pham P."/>
            <person name="Ruth R."/>
            <person name="San Lucas F."/>
            <person name="Warren J."/>
            <person name="Zhang J."/>
            <person name="Zhao Z."/>
            <person name="Zhou C."/>
            <person name="Zhu D."/>
            <person name="Lee S."/>
            <person name="Bess C."/>
            <person name="Blankenburg K."/>
            <person name="Forbes L."/>
            <person name="Fu Q."/>
            <person name="Gubbala S."/>
            <person name="Hirani K."/>
            <person name="Jayaseelan J.C."/>
            <person name="Lara F."/>
            <person name="Munidasa M."/>
            <person name="Palculict T."/>
            <person name="Patil S."/>
            <person name="Pu L.-L."/>
            <person name="Saada N."/>
            <person name="Tang L."/>
            <person name="Weissenberger G."/>
            <person name="Zhu Y."/>
            <person name="Hemphill L."/>
            <person name="Shang Y."/>
            <person name="Youmans B."/>
            <person name="Ayvaz T."/>
            <person name="Ross M."/>
            <person name="Santibanez J."/>
            <person name="Aqrawi P."/>
            <person name="Gross S."/>
            <person name="Joshi V."/>
            <person name="Fowler G."/>
            <person name="Nazareth L."/>
            <person name="Reid J."/>
            <person name="Worley K."/>
            <person name="Petrosino J."/>
            <person name="Highlander S."/>
            <person name="Gibbs R."/>
        </authorList>
    </citation>
    <scope>NUCLEOTIDE SEQUENCE [LARGE SCALE GENOMIC DNA]</scope>
    <source>
        <strain evidence="2 3">ATCC 33394</strain>
    </source>
</reference>
<sequence length="220" mass="24828">MNPKRLFLITAIFLLASCAHQVQIRDSNLLKETELQKTIADFESMVNLIADEETKQAMAQAKVVDVNGFQILYAKDNEIFILQNRNVIARINDRERIFYRSTTAPLSGIEVSVSDNLLFYNNSKNSFIDYGIDGIDVVERNYLDLLNLKNAPDKETLPNMSFVHHQSCPTLNHLSRTACCGGQGYLFSPSIGWKWSQGTTDKCRLLNHNQLDASAPTTKP</sequence>
<keyword evidence="1" id="KW-0732">Signal</keyword>
<dbReference type="Proteomes" id="UP000004088">
    <property type="component" value="Unassembled WGS sequence"/>
</dbReference>
<keyword evidence="3" id="KW-1185">Reference proteome</keyword>
<dbReference type="AlphaFoldDB" id="F0EWF6"/>
<evidence type="ECO:0000313" key="3">
    <source>
        <dbReference type="Proteomes" id="UP000004088"/>
    </source>
</evidence>
<evidence type="ECO:0008006" key="4">
    <source>
        <dbReference type="Google" id="ProtNLM"/>
    </source>
</evidence>
<evidence type="ECO:0000256" key="1">
    <source>
        <dbReference type="SAM" id="SignalP"/>
    </source>
</evidence>
<gene>
    <name evidence="2" type="ORF">HMPREF9098_0190</name>
</gene>
<dbReference type="RefSeq" id="WP_003781049.1">
    <property type="nucleotide sequence ID" value="NZ_GL870929.1"/>
</dbReference>
<dbReference type="EMBL" id="AEWV01000005">
    <property type="protein sequence ID" value="EGC18384.1"/>
    <property type="molecule type" value="Genomic_DNA"/>
</dbReference>
<dbReference type="PROSITE" id="PS51257">
    <property type="entry name" value="PROKAR_LIPOPROTEIN"/>
    <property type="match status" value="1"/>
</dbReference>